<dbReference type="RefSeq" id="XP_001329114.1">
    <property type="nucleotide sequence ID" value="XM_001329079.1"/>
</dbReference>
<dbReference type="SUPFAM" id="SSF56281">
    <property type="entry name" value="Metallo-hydrolase/oxidoreductase"/>
    <property type="match status" value="1"/>
</dbReference>
<dbReference type="PANTHER" id="PTHR42663:SF6">
    <property type="entry name" value="HYDROLASE C777.06C-RELATED"/>
    <property type="match status" value="1"/>
</dbReference>
<dbReference type="OrthoDB" id="527344at2759"/>
<accession>A2DRU4</accession>
<feature type="domain" description="Metallo-beta-lactamase" evidence="1">
    <location>
        <begin position="18"/>
        <end position="191"/>
    </location>
</feature>
<protein>
    <submittedName>
        <fullName evidence="2">Sulphohydrolase/Glycosulfatase, Zn-dependent hydrolase, putative</fullName>
    </submittedName>
</protein>
<proteinExistence type="predicted"/>
<organism evidence="2 3">
    <name type="scientific">Trichomonas vaginalis (strain ATCC PRA-98 / G3)</name>
    <dbReference type="NCBI Taxonomy" id="412133"/>
    <lineage>
        <taxon>Eukaryota</taxon>
        <taxon>Metamonada</taxon>
        <taxon>Parabasalia</taxon>
        <taxon>Trichomonadida</taxon>
        <taxon>Trichomonadidae</taxon>
        <taxon>Trichomonas</taxon>
    </lineage>
</organism>
<dbReference type="EMBL" id="DS113237">
    <property type="protein sequence ID" value="EAY16891.1"/>
    <property type="molecule type" value="Genomic_DNA"/>
</dbReference>
<dbReference type="SMR" id="A2DRU4"/>
<keyword evidence="3" id="KW-1185">Reference proteome</keyword>
<dbReference type="InParanoid" id="A2DRU4"/>
<dbReference type="SMART" id="SM00849">
    <property type="entry name" value="Lactamase_B"/>
    <property type="match status" value="1"/>
</dbReference>
<dbReference type="VEuPathDB" id="TrichDB:TVAGG3_0978740"/>
<dbReference type="VEuPathDB" id="TrichDB:TVAG_150420"/>
<dbReference type="Pfam" id="PF12706">
    <property type="entry name" value="Lactamase_B_2"/>
    <property type="match status" value="1"/>
</dbReference>
<gene>
    <name evidence="2" type="ORF">TVAG_150420</name>
</gene>
<dbReference type="Proteomes" id="UP000001542">
    <property type="component" value="Unassembled WGS sequence"/>
</dbReference>
<name>A2DRU4_TRIV3</name>
<dbReference type="InterPro" id="IPR036866">
    <property type="entry name" value="RibonucZ/Hydroxyglut_hydro"/>
</dbReference>
<evidence type="ECO:0000313" key="3">
    <source>
        <dbReference type="Proteomes" id="UP000001542"/>
    </source>
</evidence>
<reference evidence="2" key="1">
    <citation type="submission" date="2006-10" db="EMBL/GenBank/DDBJ databases">
        <authorList>
            <person name="Amadeo P."/>
            <person name="Zhao Q."/>
            <person name="Wortman J."/>
            <person name="Fraser-Liggett C."/>
            <person name="Carlton J."/>
        </authorList>
    </citation>
    <scope>NUCLEOTIDE SEQUENCE</scope>
    <source>
        <strain evidence="2">G3</strain>
    </source>
</reference>
<dbReference type="AlphaFoldDB" id="A2DRU4"/>
<dbReference type="InterPro" id="IPR001279">
    <property type="entry name" value="Metallo-B-lactamas"/>
</dbReference>
<evidence type="ECO:0000313" key="2">
    <source>
        <dbReference type="EMBL" id="EAY16891.1"/>
    </source>
</evidence>
<dbReference type="Gene3D" id="3.60.15.10">
    <property type="entry name" value="Ribonuclease Z/Hydroxyacylglutathione hydrolase-like"/>
    <property type="match status" value="1"/>
</dbReference>
<evidence type="ECO:0000259" key="1">
    <source>
        <dbReference type="SMART" id="SM00849"/>
    </source>
</evidence>
<dbReference type="KEGG" id="tva:4774903"/>
<dbReference type="PANTHER" id="PTHR42663">
    <property type="entry name" value="HYDROLASE C777.06C-RELATED-RELATED"/>
    <property type="match status" value="1"/>
</dbReference>
<sequence>MKLIVLGSGGYYTTDDTHTPSYMIPELGIIFDSGNGIHRAPQYVETETIHIFLSHAHLDHTEGLRVVNYLYNDKCTKIIVHARKEIIEAIPLLFNQPFAGGHTMPFELEEVEAGKPIQLQNGVTITAFELNHTSPNFGYRLDTPKRSMAYVTDTTFIPEKDYTPHLHNLDLLLHECYATAGDVQQAVEMGHTCPEQFVSICKATNPKKAYTIHHRPKGGKEENIEFIKKEFPNAFMAVDKQIIEF</sequence>
<reference evidence="2" key="2">
    <citation type="journal article" date="2007" name="Science">
        <title>Draft genome sequence of the sexually transmitted pathogen Trichomonas vaginalis.</title>
        <authorList>
            <person name="Carlton J.M."/>
            <person name="Hirt R.P."/>
            <person name="Silva J.C."/>
            <person name="Delcher A.L."/>
            <person name="Schatz M."/>
            <person name="Zhao Q."/>
            <person name="Wortman J.R."/>
            <person name="Bidwell S.L."/>
            <person name="Alsmark U.C.M."/>
            <person name="Besteiro S."/>
            <person name="Sicheritz-Ponten T."/>
            <person name="Noel C.J."/>
            <person name="Dacks J.B."/>
            <person name="Foster P.G."/>
            <person name="Simillion C."/>
            <person name="Van de Peer Y."/>
            <person name="Miranda-Saavedra D."/>
            <person name="Barton G.J."/>
            <person name="Westrop G.D."/>
            <person name="Mueller S."/>
            <person name="Dessi D."/>
            <person name="Fiori P.L."/>
            <person name="Ren Q."/>
            <person name="Paulsen I."/>
            <person name="Zhang H."/>
            <person name="Bastida-Corcuera F.D."/>
            <person name="Simoes-Barbosa A."/>
            <person name="Brown M.T."/>
            <person name="Hayes R.D."/>
            <person name="Mukherjee M."/>
            <person name="Okumura C.Y."/>
            <person name="Schneider R."/>
            <person name="Smith A.J."/>
            <person name="Vanacova S."/>
            <person name="Villalvazo M."/>
            <person name="Haas B.J."/>
            <person name="Pertea M."/>
            <person name="Feldblyum T.V."/>
            <person name="Utterback T.R."/>
            <person name="Shu C.L."/>
            <person name="Osoegawa K."/>
            <person name="de Jong P.J."/>
            <person name="Hrdy I."/>
            <person name="Horvathova L."/>
            <person name="Zubacova Z."/>
            <person name="Dolezal P."/>
            <person name="Malik S.B."/>
            <person name="Logsdon J.M. Jr."/>
            <person name="Henze K."/>
            <person name="Gupta A."/>
            <person name="Wang C.C."/>
            <person name="Dunne R.L."/>
            <person name="Upcroft J.A."/>
            <person name="Upcroft P."/>
            <person name="White O."/>
            <person name="Salzberg S.L."/>
            <person name="Tang P."/>
            <person name="Chiu C.-H."/>
            <person name="Lee Y.-S."/>
            <person name="Embley T.M."/>
            <person name="Coombs G.H."/>
            <person name="Mottram J.C."/>
            <person name="Tachezy J."/>
            <person name="Fraser-Liggett C.M."/>
            <person name="Johnson P.J."/>
        </authorList>
    </citation>
    <scope>NUCLEOTIDE SEQUENCE [LARGE SCALE GENOMIC DNA]</scope>
    <source>
        <strain evidence="2">G3</strain>
    </source>
</reference>